<comment type="caution">
    <text evidence="1">The sequence shown here is derived from an EMBL/GenBank/DDBJ whole genome shotgun (WGS) entry which is preliminary data.</text>
</comment>
<dbReference type="AlphaFoldDB" id="A0A8H4UHH5"/>
<evidence type="ECO:0000313" key="1">
    <source>
        <dbReference type="EMBL" id="KAF4976798.1"/>
    </source>
</evidence>
<dbReference type="EMBL" id="JABEYC010000487">
    <property type="protein sequence ID" value="KAF4976798.1"/>
    <property type="molecule type" value="Genomic_DNA"/>
</dbReference>
<proteinExistence type="predicted"/>
<name>A0A8H4UHH5_9HYPO</name>
<reference evidence="1" key="2">
    <citation type="submission" date="2020-05" db="EMBL/GenBank/DDBJ databases">
        <authorList>
            <person name="Kim H.-S."/>
            <person name="Proctor R.H."/>
            <person name="Brown D.W."/>
        </authorList>
    </citation>
    <scope>NUCLEOTIDE SEQUENCE</scope>
    <source>
        <strain evidence="1">NRRL 22465</strain>
    </source>
</reference>
<dbReference type="Proteomes" id="UP000635477">
    <property type="component" value="Unassembled WGS sequence"/>
</dbReference>
<dbReference type="OrthoDB" id="4725912at2759"/>
<accession>A0A8H4UHH5</accession>
<reference evidence="1" key="1">
    <citation type="journal article" date="2020" name="BMC Genomics">
        <title>Correction to: Identification and distribution of gene clusters required for synthesis of sphingolipid metabolism inhibitors in diverse species of the filamentous fungus Fusarium.</title>
        <authorList>
            <person name="Kim H.S."/>
            <person name="Lohmar J.M."/>
            <person name="Busman M."/>
            <person name="Brown D.W."/>
            <person name="Naumann T.A."/>
            <person name="Divon H.H."/>
            <person name="Lysoe E."/>
            <person name="Uhlig S."/>
            <person name="Proctor R.H."/>
        </authorList>
    </citation>
    <scope>NUCLEOTIDE SEQUENCE</scope>
    <source>
        <strain evidence="1">NRRL 22465</strain>
    </source>
</reference>
<gene>
    <name evidence="1" type="ORF">FZEAL_6579</name>
</gene>
<keyword evidence="2" id="KW-1185">Reference proteome</keyword>
<protein>
    <submittedName>
        <fullName evidence="1">Uncharacterized protein</fullName>
    </submittedName>
</protein>
<evidence type="ECO:0000313" key="2">
    <source>
        <dbReference type="Proteomes" id="UP000635477"/>
    </source>
</evidence>
<sequence>MKDLLNKFLYGPTDPRGTAGAGNGTQVFSVQPNPQDENTIFIIPAGQPKEAPPLYTISKRPSKPNFVVFRGPPTPQNTVATATMHMSSTTVDLSIYNQPMVVKNSSLSGNWSLETPQMGTFKWKVSQLTGTGFELSDGGGRKLAKYGSAGITRLMDKQLTVYVPCDEFFIVTMFLSAIACKELTKIIEEVVGEVVGGIAGA</sequence>
<organism evidence="1 2">
    <name type="scientific">Fusarium zealandicum</name>
    <dbReference type="NCBI Taxonomy" id="1053134"/>
    <lineage>
        <taxon>Eukaryota</taxon>
        <taxon>Fungi</taxon>
        <taxon>Dikarya</taxon>
        <taxon>Ascomycota</taxon>
        <taxon>Pezizomycotina</taxon>
        <taxon>Sordariomycetes</taxon>
        <taxon>Hypocreomycetidae</taxon>
        <taxon>Hypocreales</taxon>
        <taxon>Nectriaceae</taxon>
        <taxon>Fusarium</taxon>
        <taxon>Fusarium staphyleae species complex</taxon>
    </lineage>
</organism>